<dbReference type="PROSITE" id="PS50071">
    <property type="entry name" value="HOMEOBOX_2"/>
    <property type="match status" value="1"/>
</dbReference>
<dbReference type="InterPro" id="IPR020479">
    <property type="entry name" value="HD_metazoa"/>
</dbReference>
<sequence length="333" mass="38226">MHHGTYSNRQTSINSLRDKIFYTAPVLMNSLTTQETSTSTCTYSCRKSAEKPIGTDLTGPITAIEVEQRRYLLPNIAAGFSFALDVGLVRIPSGSGRNTSKASYRTGTPSVEKPIEDQFRLQNGYEIKKCSPLLSIEVHAAHKLRGGKQAEVHFPWMKTSKQHAHQWKAQWPGATVSVDDENKRTRTAYTRGQLLELEKEFHFNKYISRPRRIELAAMLNLTERHIKIWFQNRRMKWKKDEAKQRPSTVSELFSPARSKSPASLYQRTDERSNSIEVEHKSPNTVKAEDVANMAFKTSFPLKGKDNRKHPKKSADEHSENIEKYMKFYTMDML</sequence>
<dbReference type="Gene3D" id="1.10.10.60">
    <property type="entry name" value="Homeodomain-like"/>
    <property type="match status" value="1"/>
</dbReference>
<reference evidence="9" key="1">
    <citation type="journal article" date="2010" name="BMC Dev. Biol.">
        <title>Conservation of ParaHox genes' function in patterning of the digestive tract of the marine gastropod Gibbula varia.</title>
        <authorList>
            <person name="Samadi L."/>
            <person name="Steiner G."/>
        </authorList>
    </citation>
    <scope>NUCLEOTIDE SEQUENCE</scope>
</reference>
<dbReference type="InterPro" id="IPR001356">
    <property type="entry name" value="HD"/>
</dbReference>
<dbReference type="Pfam" id="PF00046">
    <property type="entry name" value="Homeodomain"/>
    <property type="match status" value="1"/>
</dbReference>
<feature type="domain" description="Homeobox" evidence="8">
    <location>
        <begin position="180"/>
        <end position="240"/>
    </location>
</feature>
<dbReference type="GO" id="GO:0005634">
    <property type="term" value="C:nucleus"/>
    <property type="evidence" value="ECO:0007669"/>
    <property type="project" value="UniProtKB-SubCell"/>
</dbReference>
<evidence type="ECO:0000256" key="5">
    <source>
        <dbReference type="PROSITE-ProRule" id="PRU00108"/>
    </source>
</evidence>
<evidence type="ECO:0000256" key="6">
    <source>
        <dbReference type="RuleBase" id="RU000682"/>
    </source>
</evidence>
<dbReference type="AlphaFoldDB" id="D9IDZ2"/>
<feature type="region of interest" description="Disordered" evidence="7">
    <location>
        <begin position="240"/>
        <end position="272"/>
    </location>
</feature>
<dbReference type="EMBL" id="HM136803">
    <property type="protein sequence ID" value="ADJ18240.1"/>
    <property type="molecule type" value="mRNA"/>
</dbReference>
<evidence type="ECO:0000256" key="7">
    <source>
        <dbReference type="SAM" id="MobiDB-lite"/>
    </source>
</evidence>
<dbReference type="GO" id="GO:0000981">
    <property type="term" value="F:DNA-binding transcription factor activity, RNA polymerase II-specific"/>
    <property type="evidence" value="ECO:0007669"/>
    <property type="project" value="InterPro"/>
</dbReference>
<evidence type="ECO:0000313" key="9">
    <source>
        <dbReference type="EMBL" id="ADJ18240.1"/>
    </source>
</evidence>
<evidence type="ECO:0000256" key="2">
    <source>
        <dbReference type="ARBA" id="ARBA00023125"/>
    </source>
</evidence>
<keyword evidence="4 5" id="KW-0539">Nucleus</keyword>
<dbReference type="GO" id="GO:0045944">
    <property type="term" value="P:positive regulation of transcription by RNA polymerase II"/>
    <property type="evidence" value="ECO:0007669"/>
    <property type="project" value="UniProtKB-ARBA"/>
</dbReference>
<dbReference type="PRINTS" id="PR00024">
    <property type="entry name" value="HOMEOBOX"/>
</dbReference>
<evidence type="ECO:0000256" key="1">
    <source>
        <dbReference type="ARBA" id="ARBA00022473"/>
    </source>
</evidence>
<dbReference type="SMART" id="SM00389">
    <property type="entry name" value="HOX"/>
    <property type="match status" value="1"/>
</dbReference>
<dbReference type="PANTHER" id="PTHR45664">
    <property type="entry name" value="PROTEIN ZERKNUELLT 1-RELATED"/>
    <property type="match status" value="1"/>
</dbReference>
<feature type="DNA-binding region" description="Homeobox" evidence="5">
    <location>
        <begin position="182"/>
        <end position="241"/>
    </location>
</feature>
<organism evidence="9">
    <name type="scientific">Steromphala varia</name>
    <dbReference type="NCBI Taxonomy" id="2072698"/>
    <lineage>
        <taxon>Eukaryota</taxon>
        <taxon>Metazoa</taxon>
        <taxon>Spiralia</taxon>
        <taxon>Lophotrochozoa</taxon>
        <taxon>Mollusca</taxon>
        <taxon>Gastropoda</taxon>
        <taxon>Vetigastropoda</taxon>
        <taxon>Trochida</taxon>
        <taxon>Trochoidea</taxon>
        <taxon>Trochidae</taxon>
        <taxon>Cantharidinae</taxon>
        <taxon>Steromphala</taxon>
    </lineage>
</organism>
<dbReference type="PROSITE" id="PS00027">
    <property type="entry name" value="HOMEOBOX_1"/>
    <property type="match status" value="1"/>
</dbReference>
<dbReference type="GO" id="GO:0000978">
    <property type="term" value="F:RNA polymerase II cis-regulatory region sequence-specific DNA binding"/>
    <property type="evidence" value="ECO:0007669"/>
    <property type="project" value="TreeGrafter"/>
</dbReference>
<comment type="subcellular location">
    <subcellularLocation>
        <location evidence="5 6">Nucleus</location>
    </subcellularLocation>
</comment>
<feature type="region of interest" description="Disordered" evidence="7">
    <location>
        <begin position="297"/>
        <end position="318"/>
    </location>
</feature>
<proteinExistence type="evidence at transcript level"/>
<dbReference type="PANTHER" id="PTHR45664:SF12">
    <property type="entry name" value="PANCREAS_DUODENUM HOMEOBOX PROTEIN 1"/>
    <property type="match status" value="1"/>
</dbReference>
<keyword evidence="2 5" id="KW-0238">DNA-binding</keyword>
<dbReference type="GO" id="GO:0048513">
    <property type="term" value="P:animal organ development"/>
    <property type="evidence" value="ECO:0007669"/>
    <property type="project" value="UniProtKB-ARBA"/>
</dbReference>
<keyword evidence="3 5" id="KW-0371">Homeobox</keyword>
<dbReference type="CDD" id="cd00086">
    <property type="entry name" value="homeodomain"/>
    <property type="match status" value="1"/>
</dbReference>
<dbReference type="FunFam" id="1.10.10.60:FF:000176">
    <property type="entry name" value="pancreas/duodenum homeobox protein 1"/>
    <property type="match status" value="1"/>
</dbReference>
<evidence type="ECO:0000256" key="4">
    <source>
        <dbReference type="ARBA" id="ARBA00023242"/>
    </source>
</evidence>
<accession>D9IDZ2</accession>
<dbReference type="InterPro" id="IPR017970">
    <property type="entry name" value="Homeobox_CS"/>
</dbReference>
<keyword evidence="1" id="KW-0217">Developmental protein</keyword>
<evidence type="ECO:0000259" key="8">
    <source>
        <dbReference type="PROSITE" id="PS50071"/>
    </source>
</evidence>
<dbReference type="SUPFAM" id="SSF46689">
    <property type="entry name" value="Homeodomain-like"/>
    <property type="match status" value="1"/>
</dbReference>
<name>D9IDZ2_9VEST</name>
<protein>
    <submittedName>
        <fullName evidence="9">Xlox protein</fullName>
    </submittedName>
</protein>
<evidence type="ECO:0000256" key="3">
    <source>
        <dbReference type="ARBA" id="ARBA00023155"/>
    </source>
</evidence>
<dbReference type="InterPro" id="IPR009057">
    <property type="entry name" value="Homeodomain-like_sf"/>
</dbReference>